<dbReference type="Pfam" id="PF00072">
    <property type="entry name" value="Response_reg"/>
    <property type="match status" value="1"/>
</dbReference>
<dbReference type="PROSITE" id="PS50930">
    <property type="entry name" value="HTH_LYTTR"/>
    <property type="match status" value="1"/>
</dbReference>
<dbReference type="PANTHER" id="PTHR37299">
    <property type="entry name" value="TRANSCRIPTIONAL REGULATOR-RELATED"/>
    <property type="match status" value="1"/>
</dbReference>
<keyword evidence="5" id="KW-1185">Reference proteome</keyword>
<sequence length="302" mass="34356">MASGTDWSWRTCRRAVWSRGWNCRSGNRPVGESQHGGGWRVLVVDDEPLARANVKHLLAQAPDVTAVDECEGGRDAIACILETRPDLVFLDVQMPECDGFDVLREVGAERMPPVIFVTAFDRYAVRAFETHALDYLLKPFSDARFRDALERARRQRAQGKNQELLRHLSALLEQHRPPPPPAEPARSAENEPVERIAVKTGGKVLLIPVEELDWCEAEGNYVVLHAGTRSPMLRETLNQVERWLDPRRFVRVHRSLLVNVDRIRELEPDVDKGWVVVLRDGTRLRLSPNRKAAVEALLRQSF</sequence>
<dbReference type="InterPro" id="IPR046947">
    <property type="entry name" value="LytR-like"/>
</dbReference>
<feature type="domain" description="Response regulatory" evidence="2">
    <location>
        <begin position="40"/>
        <end position="153"/>
    </location>
</feature>
<dbReference type="OrthoDB" id="1490554at2"/>
<protein>
    <submittedName>
        <fullName evidence="4">DNA-binding response regulator</fullName>
    </submittedName>
</protein>
<dbReference type="SMART" id="SM00448">
    <property type="entry name" value="REC"/>
    <property type="match status" value="1"/>
</dbReference>
<dbReference type="SUPFAM" id="SSF52172">
    <property type="entry name" value="CheY-like"/>
    <property type="match status" value="1"/>
</dbReference>
<reference evidence="5" key="1">
    <citation type="submission" date="2018-09" db="EMBL/GenBank/DDBJ databases">
        <authorList>
            <person name="Livingstone P.G."/>
            <person name="Whitworth D.E."/>
        </authorList>
    </citation>
    <scope>NUCLEOTIDE SEQUENCE [LARGE SCALE GENOMIC DNA]</scope>
    <source>
        <strain evidence="5">CA043D</strain>
    </source>
</reference>
<evidence type="ECO:0000313" key="5">
    <source>
        <dbReference type="Proteomes" id="UP000268313"/>
    </source>
</evidence>
<dbReference type="InterPro" id="IPR011006">
    <property type="entry name" value="CheY-like_superfamily"/>
</dbReference>
<dbReference type="InterPro" id="IPR007492">
    <property type="entry name" value="LytTR_DNA-bd_dom"/>
</dbReference>
<dbReference type="InterPro" id="IPR001789">
    <property type="entry name" value="Sig_transdc_resp-reg_receiver"/>
</dbReference>
<dbReference type="GO" id="GO:0000156">
    <property type="term" value="F:phosphorelay response regulator activity"/>
    <property type="evidence" value="ECO:0007669"/>
    <property type="project" value="InterPro"/>
</dbReference>
<proteinExistence type="predicted"/>
<dbReference type="Gene3D" id="3.40.50.2300">
    <property type="match status" value="1"/>
</dbReference>
<organism evidence="4 5">
    <name type="scientific">Corallococcus carmarthensis</name>
    <dbReference type="NCBI Taxonomy" id="2316728"/>
    <lineage>
        <taxon>Bacteria</taxon>
        <taxon>Pseudomonadati</taxon>
        <taxon>Myxococcota</taxon>
        <taxon>Myxococcia</taxon>
        <taxon>Myxococcales</taxon>
        <taxon>Cystobacterineae</taxon>
        <taxon>Myxococcaceae</taxon>
        <taxon>Corallococcus</taxon>
    </lineage>
</organism>
<name>A0A3A8JX16_9BACT</name>
<dbReference type="PROSITE" id="PS50110">
    <property type="entry name" value="RESPONSE_REGULATORY"/>
    <property type="match status" value="1"/>
</dbReference>
<evidence type="ECO:0000256" key="1">
    <source>
        <dbReference type="PROSITE-ProRule" id="PRU00169"/>
    </source>
</evidence>
<dbReference type="Gene3D" id="2.40.50.1020">
    <property type="entry name" value="LytTr DNA-binding domain"/>
    <property type="match status" value="1"/>
</dbReference>
<accession>A0A3A8JX16</accession>
<dbReference type="AlphaFoldDB" id="A0A3A8JX16"/>
<dbReference type="Proteomes" id="UP000268313">
    <property type="component" value="Unassembled WGS sequence"/>
</dbReference>
<dbReference type="PANTHER" id="PTHR37299:SF1">
    <property type="entry name" value="STAGE 0 SPORULATION PROTEIN A HOMOLOG"/>
    <property type="match status" value="1"/>
</dbReference>
<feature type="domain" description="HTH LytTR-type" evidence="3">
    <location>
        <begin position="196"/>
        <end position="300"/>
    </location>
</feature>
<gene>
    <name evidence="4" type="ORF">D7X32_36425</name>
</gene>
<evidence type="ECO:0000313" key="4">
    <source>
        <dbReference type="EMBL" id="RKG96340.1"/>
    </source>
</evidence>
<evidence type="ECO:0000259" key="3">
    <source>
        <dbReference type="PROSITE" id="PS50930"/>
    </source>
</evidence>
<dbReference type="EMBL" id="RAWE01000218">
    <property type="protein sequence ID" value="RKG96340.1"/>
    <property type="molecule type" value="Genomic_DNA"/>
</dbReference>
<dbReference type="Pfam" id="PF04397">
    <property type="entry name" value="LytTR"/>
    <property type="match status" value="1"/>
</dbReference>
<dbReference type="SMART" id="SM00850">
    <property type="entry name" value="LytTR"/>
    <property type="match status" value="1"/>
</dbReference>
<feature type="modified residue" description="4-aspartylphosphate" evidence="1">
    <location>
        <position position="91"/>
    </location>
</feature>
<comment type="caution">
    <text evidence="4">The sequence shown here is derived from an EMBL/GenBank/DDBJ whole genome shotgun (WGS) entry which is preliminary data.</text>
</comment>
<dbReference type="GO" id="GO:0003677">
    <property type="term" value="F:DNA binding"/>
    <property type="evidence" value="ECO:0007669"/>
    <property type="project" value="UniProtKB-KW"/>
</dbReference>
<keyword evidence="4" id="KW-0238">DNA-binding</keyword>
<evidence type="ECO:0000259" key="2">
    <source>
        <dbReference type="PROSITE" id="PS50110"/>
    </source>
</evidence>
<keyword evidence="1" id="KW-0597">Phosphoprotein</keyword>